<organism evidence="10 11">
    <name type="scientific">Pilimelia terevasa</name>
    <dbReference type="NCBI Taxonomy" id="53372"/>
    <lineage>
        <taxon>Bacteria</taxon>
        <taxon>Bacillati</taxon>
        <taxon>Actinomycetota</taxon>
        <taxon>Actinomycetes</taxon>
        <taxon>Micromonosporales</taxon>
        <taxon>Micromonosporaceae</taxon>
        <taxon>Pilimelia</taxon>
    </lineage>
</organism>
<dbReference type="EMBL" id="BMQC01000005">
    <property type="protein sequence ID" value="GGK25880.1"/>
    <property type="molecule type" value="Genomic_DNA"/>
</dbReference>
<keyword evidence="4 8" id="KW-0812">Transmembrane</keyword>
<dbReference type="GO" id="GO:0016413">
    <property type="term" value="F:O-acetyltransferase activity"/>
    <property type="evidence" value="ECO:0007669"/>
    <property type="project" value="TreeGrafter"/>
</dbReference>
<feature type="transmembrane region" description="Helical" evidence="8">
    <location>
        <begin position="66"/>
        <end position="91"/>
    </location>
</feature>
<sequence length="375" mass="40521">MSVSVESRSGDTAVRIPHPAGARPAPPPRRYGLDLLRVVAICGVVAIHVVGMILNEDDLRGTATWWAAAAVDIGFVWAVPVFVMISGALLLDPRGHAGGPARFYRRRFLRILPALVVWHAVYLVGVRMLWRGERLDLDRIVRLVLDAKVFTALYFLWLIAGLYLVAPVLAAFLREGGQRRAARTAAVALVWTLGATVVVGAHQVLGTPRPQHLGAWTMWWPYVGYFLAGWALRRAHLGRRALLAVAAGTALLLAALVWQWGVRPAYPTLQVLLPVNYLGPTVAVAALGVFLLGVNLGDRWRPGPTAGRRLVRVADATFGVFLVHLLVYEAVKAAVPAAGAGRSLPVMLGAYALVLAASFAVSLSAARVPYLRTVF</sequence>
<feature type="transmembrane region" description="Helical" evidence="8">
    <location>
        <begin position="185"/>
        <end position="205"/>
    </location>
</feature>
<dbReference type="PANTHER" id="PTHR40074">
    <property type="entry name" value="O-ACETYLTRANSFERASE WECH"/>
    <property type="match status" value="1"/>
</dbReference>
<feature type="transmembrane region" description="Helical" evidence="8">
    <location>
        <begin position="277"/>
        <end position="297"/>
    </location>
</feature>
<keyword evidence="3" id="KW-1003">Cell membrane</keyword>
<feature type="transmembrane region" description="Helical" evidence="8">
    <location>
        <begin position="309"/>
        <end position="328"/>
    </location>
</feature>
<feature type="transmembrane region" description="Helical" evidence="8">
    <location>
        <begin position="150"/>
        <end position="173"/>
    </location>
</feature>
<gene>
    <name evidence="10" type="ORF">GCM10010124_18000</name>
</gene>
<evidence type="ECO:0000256" key="6">
    <source>
        <dbReference type="ARBA" id="ARBA00023136"/>
    </source>
</evidence>
<evidence type="ECO:0000256" key="8">
    <source>
        <dbReference type="SAM" id="Phobius"/>
    </source>
</evidence>
<protein>
    <recommendedName>
        <fullName evidence="9">Acyltransferase 3 domain-containing protein</fullName>
    </recommendedName>
</protein>
<evidence type="ECO:0000256" key="5">
    <source>
        <dbReference type="ARBA" id="ARBA00022989"/>
    </source>
</evidence>
<dbReference type="GO" id="GO:0009246">
    <property type="term" value="P:enterobacterial common antigen biosynthetic process"/>
    <property type="evidence" value="ECO:0007669"/>
    <property type="project" value="TreeGrafter"/>
</dbReference>
<evidence type="ECO:0000256" key="7">
    <source>
        <dbReference type="SAM" id="MobiDB-lite"/>
    </source>
</evidence>
<keyword evidence="11" id="KW-1185">Reference proteome</keyword>
<feature type="transmembrane region" description="Helical" evidence="8">
    <location>
        <begin position="35"/>
        <end position="54"/>
    </location>
</feature>
<evidence type="ECO:0000256" key="2">
    <source>
        <dbReference type="ARBA" id="ARBA00007400"/>
    </source>
</evidence>
<comment type="caution">
    <text evidence="10">The sequence shown here is derived from an EMBL/GenBank/DDBJ whole genome shotgun (WGS) entry which is preliminary data.</text>
</comment>
<evidence type="ECO:0000256" key="4">
    <source>
        <dbReference type="ARBA" id="ARBA00022692"/>
    </source>
</evidence>
<keyword evidence="5 8" id="KW-1133">Transmembrane helix</keyword>
<feature type="transmembrane region" description="Helical" evidence="8">
    <location>
        <begin position="348"/>
        <end position="370"/>
    </location>
</feature>
<feature type="transmembrane region" description="Helical" evidence="8">
    <location>
        <begin position="111"/>
        <end position="130"/>
    </location>
</feature>
<comment type="subcellular location">
    <subcellularLocation>
        <location evidence="1">Cell membrane</location>
        <topology evidence="1">Multi-pass membrane protein</topology>
    </subcellularLocation>
</comment>
<evidence type="ECO:0000313" key="10">
    <source>
        <dbReference type="EMBL" id="GGK25880.1"/>
    </source>
</evidence>
<dbReference type="Pfam" id="PF01757">
    <property type="entry name" value="Acyl_transf_3"/>
    <property type="match status" value="1"/>
</dbReference>
<feature type="region of interest" description="Disordered" evidence="7">
    <location>
        <begin position="1"/>
        <end position="25"/>
    </location>
</feature>
<comment type="similarity">
    <text evidence="2">Belongs to the acyltransferase 3 family.</text>
</comment>
<proteinExistence type="inferred from homology"/>
<reference evidence="10" key="1">
    <citation type="journal article" date="2014" name="Int. J. Syst. Evol. Microbiol.">
        <title>Complete genome sequence of Corynebacterium casei LMG S-19264T (=DSM 44701T), isolated from a smear-ripened cheese.</title>
        <authorList>
            <consortium name="US DOE Joint Genome Institute (JGI-PGF)"/>
            <person name="Walter F."/>
            <person name="Albersmeier A."/>
            <person name="Kalinowski J."/>
            <person name="Ruckert C."/>
        </authorList>
    </citation>
    <scope>NUCLEOTIDE SEQUENCE</scope>
    <source>
        <strain evidence="10">JCM 3091</strain>
    </source>
</reference>
<keyword evidence="6 8" id="KW-0472">Membrane</keyword>
<reference evidence="10" key="2">
    <citation type="submission" date="2020-09" db="EMBL/GenBank/DDBJ databases">
        <authorList>
            <person name="Sun Q."/>
            <person name="Ohkuma M."/>
        </authorList>
    </citation>
    <scope>NUCLEOTIDE SEQUENCE</scope>
    <source>
        <strain evidence="10">JCM 3091</strain>
    </source>
</reference>
<dbReference type="Proteomes" id="UP000662200">
    <property type="component" value="Unassembled WGS sequence"/>
</dbReference>
<evidence type="ECO:0000256" key="3">
    <source>
        <dbReference type="ARBA" id="ARBA00022475"/>
    </source>
</evidence>
<evidence type="ECO:0000313" key="11">
    <source>
        <dbReference type="Proteomes" id="UP000662200"/>
    </source>
</evidence>
<evidence type="ECO:0000259" key="9">
    <source>
        <dbReference type="Pfam" id="PF01757"/>
    </source>
</evidence>
<dbReference type="InterPro" id="IPR002656">
    <property type="entry name" value="Acyl_transf_3_dom"/>
</dbReference>
<name>A0A8J3BJE1_9ACTN</name>
<feature type="transmembrane region" description="Helical" evidence="8">
    <location>
        <begin position="241"/>
        <end position="261"/>
    </location>
</feature>
<accession>A0A8J3BJE1</accession>
<evidence type="ECO:0000256" key="1">
    <source>
        <dbReference type="ARBA" id="ARBA00004651"/>
    </source>
</evidence>
<feature type="domain" description="Acyltransferase 3" evidence="9">
    <location>
        <begin position="31"/>
        <end position="363"/>
    </location>
</feature>
<dbReference type="AlphaFoldDB" id="A0A8J3BJE1"/>
<dbReference type="GO" id="GO:0005886">
    <property type="term" value="C:plasma membrane"/>
    <property type="evidence" value="ECO:0007669"/>
    <property type="project" value="UniProtKB-SubCell"/>
</dbReference>
<dbReference type="PANTHER" id="PTHR40074:SF2">
    <property type="entry name" value="O-ACETYLTRANSFERASE WECH"/>
    <property type="match status" value="1"/>
</dbReference>
<dbReference type="RefSeq" id="WP_189113772.1">
    <property type="nucleotide sequence ID" value="NZ_BMQC01000005.1"/>
</dbReference>
<feature type="transmembrane region" description="Helical" evidence="8">
    <location>
        <begin position="211"/>
        <end position="232"/>
    </location>
</feature>